<dbReference type="GeneID" id="83064857"/>
<accession>A0AAU9ASV2</accession>
<protein>
    <submittedName>
        <fullName evidence="4">C1 family peptidase domain-containing protein</fullName>
    </submittedName>
</protein>
<feature type="compositionally biased region" description="Basic residues" evidence="2">
    <location>
        <begin position="18"/>
        <end position="29"/>
    </location>
</feature>
<dbReference type="InterPro" id="IPR013128">
    <property type="entry name" value="Peptidase_C1A"/>
</dbReference>
<name>A0AAU9ASV2_LYSEN</name>
<evidence type="ECO:0000256" key="2">
    <source>
        <dbReference type="SAM" id="MobiDB-lite"/>
    </source>
</evidence>
<evidence type="ECO:0000259" key="3">
    <source>
        <dbReference type="Pfam" id="PF00112"/>
    </source>
</evidence>
<sequence>MATARTAAARKPASPKSSKSKTSKPKASKPRASTSATSKRKAAARAHAGVRQLNARLLDARPDTADFRDRMFEPTLVDVPAHKPLSEHLKLRLPILDQGDEGACTAFGLATVAHALLRKRNPRAALRPVSTRMFYDMARRYDEWRGEEYSGSSCRGAMKGWHHHGVCADKVWPYKPGKRLETYTEQRARDAAQRPLGAYFRVNHKDLVAMHAAFAEVGVLYASSAVHDGWDEPGRRGVIAWEQQEIAGYHAFAIVGYDEGGFWIQNSWGKTWGRSGYGYVSYDEWLERGTDVWVARLAVPVRLHSAQSSAVSHSSLARQSTGYSQADLRPHIVSLGNDGALRDDGRFGTSADDVRNLIRNDLPRITAAWPKKRVLLYAHGGLVPEQAAIQRVADYRNTLLEQQIYPLSFVWKTDAWTTLGNILRDVAKPRSEGIVDSAKNLLLDRLDDTLEPLARVAGGKLLWDEMKENGLRATTARSVLPGGQVSEAGGAALVARLLQEWRARDNKVELHLAGHSAGSILLAPLVQLLTADGVVPSGPAVGQQGLGLTIESVALWAPAITVELFLDTYAPALRSGKIKRLALFTLTDKAENDDHCASIYHKSLLYLVAHAFEQQPRSWINRRLRNGTPLLGMAKFLEKGAEQGSAELRELLDRGLIDWVQSPTSGQAEGSPNAAFATSHGGFDEDRATLAATLARILGPGRSGVSGRSGFDLHRSESGTAERRAKIVRGLAKR</sequence>
<evidence type="ECO:0000256" key="1">
    <source>
        <dbReference type="ARBA" id="ARBA00008455"/>
    </source>
</evidence>
<dbReference type="PANTHER" id="PTHR12411">
    <property type="entry name" value="CYSTEINE PROTEASE FAMILY C1-RELATED"/>
    <property type="match status" value="1"/>
</dbReference>
<dbReference type="InterPro" id="IPR000668">
    <property type="entry name" value="Peptidase_C1A_C"/>
</dbReference>
<dbReference type="KEGG" id="lem:LEN_3027"/>
<feature type="compositionally biased region" description="Low complexity" evidence="2">
    <location>
        <begin position="1"/>
        <end position="17"/>
    </location>
</feature>
<feature type="region of interest" description="Disordered" evidence="2">
    <location>
        <begin position="703"/>
        <end position="727"/>
    </location>
</feature>
<organism evidence="4 5">
    <name type="scientific">Lysobacter enzymogenes</name>
    <dbReference type="NCBI Taxonomy" id="69"/>
    <lineage>
        <taxon>Bacteria</taxon>
        <taxon>Pseudomonadati</taxon>
        <taxon>Pseudomonadota</taxon>
        <taxon>Gammaproteobacteria</taxon>
        <taxon>Lysobacterales</taxon>
        <taxon>Lysobacteraceae</taxon>
        <taxon>Lysobacter</taxon>
    </lineage>
</organism>
<dbReference type="Gene3D" id="3.90.70.10">
    <property type="entry name" value="Cysteine proteinases"/>
    <property type="match status" value="1"/>
</dbReference>
<dbReference type="CDD" id="cd02619">
    <property type="entry name" value="Peptidase_C1"/>
    <property type="match status" value="1"/>
</dbReference>
<feature type="region of interest" description="Disordered" evidence="2">
    <location>
        <begin position="1"/>
        <end position="49"/>
    </location>
</feature>
<feature type="compositionally biased region" description="Basic and acidic residues" evidence="2">
    <location>
        <begin position="711"/>
        <end position="725"/>
    </location>
</feature>
<dbReference type="GO" id="GO:0008234">
    <property type="term" value="F:cysteine-type peptidase activity"/>
    <property type="evidence" value="ECO:0007669"/>
    <property type="project" value="InterPro"/>
</dbReference>
<dbReference type="RefSeq" id="WP_198419974.1">
    <property type="nucleotide sequence ID" value="NZ_AP014940.1"/>
</dbReference>
<dbReference type="EMBL" id="AP014940">
    <property type="protein sequence ID" value="BAV98514.1"/>
    <property type="molecule type" value="Genomic_DNA"/>
</dbReference>
<proteinExistence type="inferred from homology"/>
<gene>
    <name evidence="4" type="ORF">LEN_3027</name>
</gene>
<dbReference type="Pfam" id="PF00112">
    <property type="entry name" value="Peptidase_C1"/>
    <property type="match status" value="1"/>
</dbReference>
<dbReference type="InterPro" id="IPR038765">
    <property type="entry name" value="Papain-like_cys_pep_sf"/>
</dbReference>
<evidence type="ECO:0000313" key="4">
    <source>
        <dbReference type="EMBL" id="BAV98514.1"/>
    </source>
</evidence>
<dbReference type="GO" id="GO:0006508">
    <property type="term" value="P:proteolysis"/>
    <property type="evidence" value="ECO:0007669"/>
    <property type="project" value="InterPro"/>
</dbReference>
<feature type="domain" description="Peptidase C1A papain C-terminal" evidence="3">
    <location>
        <begin position="94"/>
        <end position="282"/>
    </location>
</feature>
<dbReference type="AlphaFoldDB" id="A0AAU9ASV2"/>
<evidence type="ECO:0000313" key="5">
    <source>
        <dbReference type="Proteomes" id="UP000218824"/>
    </source>
</evidence>
<dbReference type="SUPFAM" id="SSF54001">
    <property type="entry name" value="Cysteine proteinases"/>
    <property type="match status" value="1"/>
</dbReference>
<dbReference type="Proteomes" id="UP000218824">
    <property type="component" value="Chromosome"/>
</dbReference>
<reference evidence="4 5" key="1">
    <citation type="journal article" date="2017" name="DNA Res.">
        <title>Complete genome sequence and expression profile of the commercial lytic enzyme producer Lysobacter enzymogenes M497-1.</title>
        <authorList>
            <person name="Takami H."/>
            <person name="Toyoda A."/>
            <person name="Uchiyama I."/>
            <person name="Itoh T."/>
            <person name="Takaki Y."/>
            <person name="Arai W."/>
            <person name="Nishi S."/>
            <person name="Kawai M."/>
            <person name="Shinya K."/>
            <person name="Ikeda H."/>
        </authorList>
    </citation>
    <scope>NUCLEOTIDE SEQUENCE [LARGE SCALE GENOMIC DNA]</scope>
    <source>
        <strain evidence="4 5">M497-1</strain>
    </source>
</reference>
<comment type="similarity">
    <text evidence="1">Belongs to the peptidase C1 family.</text>
</comment>